<dbReference type="EMBL" id="JACIDJ010000011">
    <property type="protein sequence ID" value="MBB3900439.1"/>
    <property type="molecule type" value="Genomic_DNA"/>
</dbReference>
<comment type="caution">
    <text evidence="2">The sequence shown here is derived from an EMBL/GenBank/DDBJ whole genome shotgun (WGS) entry which is preliminary data.</text>
</comment>
<keyword evidence="3" id="KW-1185">Reference proteome</keyword>
<feature type="transmembrane region" description="Helical" evidence="1">
    <location>
        <begin position="12"/>
        <end position="30"/>
    </location>
</feature>
<protein>
    <submittedName>
        <fullName evidence="2">Uncharacterized protein</fullName>
    </submittedName>
</protein>
<keyword evidence="1" id="KW-0472">Membrane</keyword>
<dbReference type="RefSeq" id="WP_184386671.1">
    <property type="nucleotide sequence ID" value="NZ_JACIDJ010000011.1"/>
</dbReference>
<name>A0A840AFL8_9PROT</name>
<evidence type="ECO:0000256" key="1">
    <source>
        <dbReference type="SAM" id="Phobius"/>
    </source>
</evidence>
<gene>
    <name evidence="2" type="ORF">GGQ83_003916</name>
</gene>
<keyword evidence="1" id="KW-0812">Transmembrane</keyword>
<evidence type="ECO:0000313" key="2">
    <source>
        <dbReference type="EMBL" id="MBB3900439.1"/>
    </source>
</evidence>
<sequence length="101" mass="10673">MRDQEASSHISVLALLGASCVFLLLAVLWPRAGQPVLLTLPAAASPSVLGVAGWRVTGWRDLGPLRLLHLQPDDPQASPLALLRRTGGWLAINSTRSGGCL</sequence>
<dbReference type="AlphaFoldDB" id="A0A840AFL8"/>
<keyword evidence="1" id="KW-1133">Transmembrane helix</keyword>
<dbReference type="PROSITE" id="PS51257">
    <property type="entry name" value="PROKAR_LIPOPROTEIN"/>
    <property type="match status" value="1"/>
</dbReference>
<accession>A0A840AFL8</accession>
<proteinExistence type="predicted"/>
<reference evidence="2 3" key="1">
    <citation type="submission" date="2020-08" db="EMBL/GenBank/DDBJ databases">
        <title>Genomic Encyclopedia of Type Strains, Phase IV (KMG-IV): sequencing the most valuable type-strain genomes for metagenomic binning, comparative biology and taxonomic classification.</title>
        <authorList>
            <person name="Goeker M."/>
        </authorList>
    </citation>
    <scope>NUCLEOTIDE SEQUENCE [LARGE SCALE GENOMIC DNA]</scope>
    <source>
        <strain evidence="2 3">DSM 19979</strain>
    </source>
</reference>
<dbReference type="Proteomes" id="UP000553193">
    <property type="component" value="Unassembled WGS sequence"/>
</dbReference>
<organism evidence="2 3">
    <name type="scientific">Roseococcus suduntuyensis</name>
    <dbReference type="NCBI Taxonomy" id="455361"/>
    <lineage>
        <taxon>Bacteria</taxon>
        <taxon>Pseudomonadati</taxon>
        <taxon>Pseudomonadota</taxon>
        <taxon>Alphaproteobacteria</taxon>
        <taxon>Acetobacterales</taxon>
        <taxon>Roseomonadaceae</taxon>
        <taxon>Roseococcus</taxon>
    </lineage>
</organism>
<evidence type="ECO:0000313" key="3">
    <source>
        <dbReference type="Proteomes" id="UP000553193"/>
    </source>
</evidence>